<name>A0ABS4HEN3_9BACI</name>
<accession>A0ABS4HEN3</accession>
<dbReference type="EMBL" id="JAGGKK010000012">
    <property type="protein sequence ID" value="MBP1949377.1"/>
    <property type="molecule type" value="Genomic_DNA"/>
</dbReference>
<reference evidence="2 3" key="1">
    <citation type="submission" date="2021-03" db="EMBL/GenBank/DDBJ databases">
        <title>Genomic Encyclopedia of Type Strains, Phase IV (KMG-IV): sequencing the most valuable type-strain genomes for metagenomic binning, comparative biology and taxonomic classification.</title>
        <authorList>
            <person name="Goeker M."/>
        </authorList>
    </citation>
    <scope>NUCLEOTIDE SEQUENCE [LARGE SCALE GENOMIC DNA]</scope>
    <source>
        <strain evidence="2 3">DSM 21085</strain>
    </source>
</reference>
<dbReference type="RefSeq" id="WP_209480884.1">
    <property type="nucleotide sequence ID" value="NZ_JAGGKK010000012.1"/>
</dbReference>
<evidence type="ECO:0000313" key="3">
    <source>
        <dbReference type="Proteomes" id="UP001519328"/>
    </source>
</evidence>
<proteinExistence type="predicted"/>
<keyword evidence="3" id="KW-1185">Reference proteome</keyword>
<keyword evidence="1" id="KW-0472">Membrane</keyword>
<evidence type="ECO:0000313" key="2">
    <source>
        <dbReference type="EMBL" id="MBP1949377.1"/>
    </source>
</evidence>
<dbReference type="Proteomes" id="UP001519328">
    <property type="component" value="Unassembled WGS sequence"/>
</dbReference>
<keyword evidence="1" id="KW-0812">Transmembrane</keyword>
<sequence>MITKDELEKILWSIALPGFAQILNGKLFKGLLFIGLEILINVQSNFNDVIILSFHGEIEKAIEQTNYQWLMFYPCLYFFAIWDAYSDANGKKAPLAFLPFVFSAYFVTSGLIYSATFKVNGILLGPIWLPMLSLPIGILIGIFLRYMLLQFIFSAGKP</sequence>
<feature type="transmembrane region" description="Helical" evidence="1">
    <location>
        <begin position="97"/>
        <end position="115"/>
    </location>
</feature>
<comment type="caution">
    <text evidence="2">The sequence shown here is derived from an EMBL/GenBank/DDBJ whole genome shotgun (WGS) entry which is preliminary data.</text>
</comment>
<keyword evidence="1" id="KW-1133">Transmembrane helix</keyword>
<organism evidence="2 3">
    <name type="scientific">Virgibacillus litoralis</name>
    <dbReference type="NCBI Taxonomy" id="578221"/>
    <lineage>
        <taxon>Bacteria</taxon>
        <taxon>Bacillati</taxon>
        <taxon>Bacillota</taxon>
        <taxon>Bacilli</taxon>
        <taxon>Bacillales</taxon>
        <taxon>Bacillaceae</taxon>
        <taxon>Virgibacillus</taxon>
    </lineage>
</organism>
<evidence type="ECO:0000256" key="1">
    <source>
        <dbReference type="SAM" id="Phobius"/>
    </source>
</evidence>
<feature type="transmembrane region" description="Helical" evidence="1">
    <location>
        <begin position="127"/>
        <end position="148"/>
    </location>
</feature>
<protein>
    <submittedName>
        <fullName evidence="2">Uncharacterized protein</fullName>
    </submittedName>
</protein>
<gene>
    <name evidence="2" type="ORF">J2Z82_002314</name>
</gene>